<comment type="caution">
    <text evidence="2">The sequence shown here is derived from an EMBL/GenBank/DDBJ whole genome shotgun (WGS) entry which is preliminary data.</text>
</comment>
<dbReference type="Proteomes" id="UP001642484">
    <property type="component" value="Unassembled WGS sequence"/>
</dbReference>
<evidence type="ECO:0000313" key="2">
    <source>
        <dbReference type="EMBL" id="CAK9072581.1"/>
    </source>
</evidence>
<feature type="compositionally biased region" description="Basic and acidic residues" evidence="1">
    <location>
        <begin position="272"/>
        <end position="286"/>
    </location>
</feature>
<organism evidence="2 3">
    <name type="scientific">Durusdinium trenchii</name>
    <dbReference type="NCBI Taxonomy" id="1381693"/>
    <lineage>
        <taxon>Eukaryota</taxon>
        <taxon>Sar</taxon>
        <taxon>Alveolata</taxon>
        <taxon>Dinophyceae</taxon>
        <taxon>Suessiales</taxon>
        <taxon>Symbiodiniaceae</taxon>
        <taxon>Durusdinium</taxon>
    </lineage>
</organism>
<dbReference type="PROSITE" id="PS51257">
    <property type="entry name" value="PROKAR_LIPOPROTEIN"/>
    <property type="match status" value="1"/>
</dbReference>
<feature type="region of interest" description="Disordered" evidence="1">
    <location>
        <begin position="147"/>
        <end position="169"/>
    </location>
</feature>
<dbReference type="EMBL" id="CAXAMN010022773">
    <property type="protein sequence ID" value="CAK9072581.1"/>
    <property type="molecule type" value="Genomic_DNA"/>
</dbReference>
<feature type="compositionally biased region" description="Polar residues" evidence="1">
    <location>
        <begin position="76"/>
        <end position="90"/>
    </location>
</feature>
<proteinExistence type="predicted"/>
<keyword evidence="3" id="KW-1185">Reference proteome</keyword>
<gene>
    <name evidence="2" type="ORF">CCMP2556_LOCUS35712</name>
</gene>
<reference evidence="2 3" key="1">
    <citation type="submission" date="2024-02" db="EMBL/GenBank/DDBJ databases">
        <authorList>
            <person name="Chen Y."/>
            <person name="Shah S."/>
            <person name="Dougan E. K."/>
            <person name="Thang M."/>
            <person name="Chan C."/>
        </authorList>
    </citation>
    <scope>NUCLEOTIDE SEQUENCE [LARGE SCALE GENOMIC DNA]</scope>
</reference>
<accession>A0ABP0P944</accession>
<feature type="compositionally biased region" description="Basic and acidic residues" evidence="1">
    <location>
        <begin position="252"/>
        <end position="261"/>
    </location>
</feature>
<evidence type="ECO:0000256" key="1">
    <source>
        <dbReference type="SAM" id="MobiDB-lite"/>
    </source>
</evidence>
<evidence type="ECO:0000313" key="3">
    <source>
        <dbReference type="Proteomes" id="UP001642484"/>
    </source>
</evidence>
<feature type="region of interest" description="Disordered" evidence="1">
    <location>
        <begin position="248"/>
        <end position="293"/>
    </location>
</feature>
<feature type="region of interest" description="Disordered" evidence="1">
    <location>
        <begin position="76"/>
        <end position="135"/>
    </location>
</feature>
<protein>
    <submittedName>
        <fullName evidence="2">Uncharacterized protein</fullName>
    </submittedName>
</protein>
<sequence>MKHARAMHAETFVSYASPATWLSCIHCPCCLNLVFRVPSEHDTKPSYQIEEGSCCFLGVQDHVECSCHMSLRRLGSQSQESVSPASTVQVAASRPKPSVMPWSEAQTPTEGEHQDAGNVASAAMPSASPQRRGGYGFGLEAKEQVLFRRSTSEDSSSSRPADSPRWHETDTYAAIRQWMRKEGAKEPLEQSVSFKLEGGSRAGSKESSSPVADFSKWEDTNTYAAIRQWVRTGTVKAENGQQLDLTLAQDLDQSRKAEDGRVVPQPKRKNSKPGDFDPDLRPKVADASEDGMGALHDDVDLMQQRLRRRLAALVEAG</sequence>
<name>A0ABP0P944_9DINO</name>